<organism evidence="2 3">
    <name type="scientific">Leucobacter insecticola</name>
    <dbReference type="NCBI Taxonomy" id="2714934"/>
    <lineage>
        <taxon>Bacteria</taxon>
        <taxon>Bacillati</taxon>
        <taxon>Actinomycetota</taxon>
        <taxon>Actinomycetes</taxon>
        <taxon>Micrococcales</taxon>
        <taxon>Microbacteriaceae</taxon>
        <taxon>Leucobacter</taxon>
    </lineage>
</organism>
<keyword evidence="3" id="KW-1185">Reference proteome</keyword>
<name>A0A6G8FL48_9MICO</name>
<dbReference type="InterPro" id="IPR020568">
    <property type="entry name" value="Ribosomal_Su5_D2-typ_SF"/>
</dbReference>
<evidence type="ECO:0000313" key="2">
    <source>
        <dbReference type="EMBL" id="QIM16802.1"/>
    </source>
</evidence>
<dbReference type="Pfam" id="PF13180">
    <property type="entry name" value="PDZ_2"/>
    <property type="match status" value="1"/>
</dbReference>
<dbReference type="GO" id="GO:0004252">
    <property type="term" value="F:serine-type endopeptidase activity"/>
    <property type="evidence" value="ECO:0007669"/>
    <property type="project" value="InterPro"/>
</dbReference>
<dbReference type="SUPFAM" id="SSF54211">
    <property type="entry name" value="Ribosomal protein S5 domain 2-like"/>
    <property type="match status" value="1"/>
</dbReference>
<reference evidence="2 3" key="1">
    <citation type="submission" date="2020-03" db="EMBL/GenBank/DDBJ databases">
        <title>Leucobacter sp. nov., isolated from beetles.</title>
        <authorList>
            <person name="Hyun D.-W."/>
            <person name="Bae J.-W."/>
        </authorList>
    </citation>
    <scope>NUCLEOTIDE SEQUENCE [LARGE SCALE GENOMIC DNA]</scope>
    <source>
        <strain evidence="2 3">HDW9B</strain>
    </source>
</reference>
<accession>A0A6G8FL48</accession>
<dbReference type="InterPro" id="IPR014721">
    <property type="entry name" value="Ribsml_uS5_D2-typ_fold_subgr"/>
</dbReference>
<dbReference type="InterPro" id="IPR008269">
    <property type="entry name" value="Lon_proteolytic"/>
</dbReference>
<dbReference type="InterPro" id="IPR036034">
    <property type="entry name" value="PDZ_sf"/>
</dbReference>
<feature type="domain" description="PDZ" evidence="1">
    <location>
        <begin position="130"/>
        <end position="205"/>
    </location>
</feature>
<dbReference type="GO" id="GO:0005524">
    <property type="term" value="F:ATP binding"/>
    <property type="evidence" value="ECO:0007669"/>
    <property type="project" value="InterPro"/>
</dbReference>
<sequence length="360" mass="37819">MYHEDRERKRVRVLAATAVLACLTLLAAVIPSPYSIERPGPFVDTLGDATLEDETIPVIQISDLQTYPTTGELNLLTVSILGTPEHPLSWLSLVPALFDPSQRIAPRTEFFPEGVSEKERETANTAMMDTSQMQSAAAAFRELGEPVSIQLSVAGISEDGPAEGILEQGDVILTVGGQEIASFEQLRRVIVDAGADRPLAVTVLRGDEELSLTLTPRVPDGGDSPMLGAAISSSYELPAEVKISLSQIGGPSAGMIFAIGIYDLLTPGPLLDGLTVSGTGTISEEGDVGAIGGLAQKMWAASRAESDLFLMPLENCAELPDQIPAGLTVAPVSTLNEAIKAIETATSGGTPAGIERCEVK</sequence>
<dbReference type="RefSeq" id="WP_166324236.1">
    <property type="nucleotide sequence ID" value="NZ_CP049934.1"/>
</dbReference>
<gene>
    <name evidence="2" type="ORF">G7067_10965</name>
</gene>
<dbReference type="KEGG" id="lins:G7067_10965"/>
<dbReference type="PANTHER" id="PTHR10046">
    <property type="entry name" value="ATP DEPENDENT LON PROTEASE FAMILY MEMBER"/>
    <property type="match status" value="1"/>
</dbReference>
<evidence type="ECO:0000259" key="1">
    <source>
        <dbReference type="PROSITE" id="PS50106"/>
    </source>
</evidence>
<dbReference type="Proteomes" id="UP000501387">
    <property type="component" value="Chromosome"/>
</dbReference>
<dbReference type="Gene3D" id="2.30.42.10">
    <property type="match status" value="1"/>
</dbReference>
<dbReference type="EMBL" id="CP049934">
    <property type="protein sequence ID" value="QIM16802.1"/>
    <property type="molecule type" value="Genomic_DNA"/>
</dbReference>
<protein>
    <submittedName>
        <fullName evidence="2">PDZ domain-containing protein</fullName>
    </submittedName>
</protein>
<dbReference type="GO" id="GO:0030163">
    <property type="term" value="P:protein catabolic process"/>
    <property type="evidence" value="ECO:0007669"/>
    <property type="project" value="InterPro"/>
</dbReference>
<dbReference type="Gene3D" id="3.30.230.10">
    <property type="match status" value="1"/>
</dbReference>
<dbReference type="GO" id="GO:0006508">
    <property type="term" value="P:proteolysis"/>
    <property type="evidence" value="ECO:0007669"/>
    <property type="project" value="InterPro"/>
</dbReference>
<evidence type="ECO:0000313" key="3">
    <source>
        <dbReference type="Proteomes" id="UP000501387"/>
    </source>
</evidence>
<dbReference type="GO" id="GO:0004176">
    <property type="term" value="F:ATP-dependent peptidase activity"/>
    <property type="evidence" value="ECO:0007669"/>
    <property type="project" value="InterPro"/>
</dbReference>
<dbReference type="AlphaFoldDB" id="A0A6G8FL48"/>
<proteinExistence type="predicted"/>
<dbReference type="Pfam" id="PF05362">
    <property type="entry name" value="Lon_C"/>
    <property type="match status" value="1"/>
</dbReference>
<dbReference type="SUPFAM" id="SSF50156">
    <property type="entry name" value="PDZ domain-like"/>
    <property type="match status" value="1"/>
</dbReference>
<dbReference type="PROSITE" id="PS50106">
    <property type="entry name" value="PDZ"/>
    <property type="match status" value="1"/>
</dbReference>
<dbReference type="InterPro" id="IPR027065">
    <property type="entry name" value="Lon_Prtase"/>
</dbReference>
<dbReference type="InterPro" id="IPR001478">
    <property type="entry name" value="PDZ"/>
</dbReference>
<dbReference type="SMART" id="SM00228">
    <property type="entry name" value="PDZ"/>
    <property type="match status" value="1"/>
</dbReference>